<evidence type="ECO:0000313" key="13">
    <source>
        <dbReference type="EMBL" id="MDQ0168524.1"/>
    </source>
</evidence>
<dbReference type="InterPro" id="IPR023596">
    <property type="entry name" value="Peptidase_PrsW_arch/bac"/>
</dbReference>
<evidence type="ECO:0000256" key="11">
    <source>
        <dbReference type="PIRNR" id="PIRNR016933"/>
    </source>
</evidence>
<evidence type="ECO:0000256" key="2">
    <source>
        <dbReference type="ARBA" id="ARBA00009165"/>
    </source>
</evidence>
<evidence type="ECO:0000256" key="4">
    <source>
        <dbReference type="ARBA" id="ARBA00022475"/>
    </source>
</evidence>
<sequence>MATTILMAAIAPGLALLSFFYLKDRFDHEPIRLVLRVFIFGALLVFPIMVVQYTFKETLSLNVFFQAYFNSSLIEEFFKWFVIYFVAYSNLEFDQYYDGIVYSVAVSLGFATMENIFYLYINGVYHALIRAALPVSSHALFGVIMGYYLSKSKFEKDPEKRKRWLLYSLLIPIFLHGTYNYILLIGQDWWLWIMIPFMIGLWVYGLNKVKKAQSKPYMSV</sequence>
<dbReference type="NCBIfam" id="NF033739">
    <property type="entry name" value="intramemb_PrsW"/>
    <property type="match status" value="1"/>
</dbReference>
<evidence type="ECO:0000256" key="8">
    <source>
        <dbReference type="ARBA" id="ARBA00022989"/>
    </source>
</evidence>
<evidence type="ECO:0000256" key="9">
    <source>
        <dbReference type="ARBA" id="ARBA00023136"/>
    </source>
</evidence>
<feature type="transmembrane region" description="Helical" evidence="12">
    <location>
        <begin position="67"/>
        <end position="87"/>
    </location>
</feature>
<dbReference type="Pfam" id="PF13367">
    <property type="entry name" value="PrsW-protease"/>
    <property type="match status" value="1"/>
</dbReference>
<keyword evidence="4 11" id="KW-1003">Cell membrane</keyword>
<protein>
    <recommendedName>
        <fullName evidence="3 11">Protease PrsW</fullName>
        <ecNumber evidence="11">3.4.-.-</ecNumber>
    </recommendedName>
    <alternativeName>
        <fullName evidence="10 11">Protease responsible for activating sigma-W</fullName>
    </alternativeName>
</protein>
<dbReference type="PANTHER" id="PTHR36844">
    <property type="entry name" value="PROTEASE PRSW"/>
    <property type="match status" value="1"/>
</dbReference>
<evidence type="ECO:0000256" key="6">
    <source>
        <dbReference type="ARBA" id="ARBA00022692"/>
    </source>
</evidence>
<keyword evidence="8 12" id="KW-1133">Transmembrane helix</keyword>
<evidence type="ECO:0000256" key="10">
    <source>
        <dbReference type="ARBA" id="ARBA00030345"/>
    </source>
</evidence>
<feature type="transmembrane region" description="Helical" evidence="12">
    <location>
        <begin position="164"/>
        <end position="183"/>
    </location>
</feature>
<dbReference type="EC" id="3.4.-.-" evidence="11"/>
<feature type="transmembrane region" description="Helical" evidence="12">
    <location>
        <begin position="34"/>
        <end position="55"/>
    </location>
</feature>
<dbReference type="PIRSF" id="PIRSF016933">
    <property type="entry name" value="PrsW"/>
    <property type="match status" value="1"/>
</dbReference>
<keyword evidence="9 11" id="KW-0472">Membrane</keyword>
<evidence type="ECO:0000256" key="7">
    <source>
        <dbReference type="ARBA" id="ARBA00022801"/>
    </source>
</evidence>
<feature type="transmembrane region" description="Helical" evidence="12">
    <location>
        <begin position="6"/>
        <end position="22"/>
    </location>
</feature>
<feature type="transmembrane region" description="Helical" evidence="12">
    <location>
        <begin position="99"/>
        <end position="121"/>
    </location>
</feature>
<accession>A0ABT9W5K2</accession>
<feature type="transmembrane region" description="Helical" evidence="12">
    <location>
        <begin position="127"/>
        <end position="149"/>
    </location>
</feature>
<keyword evidence="5 11" id="KW-0645">Protease</keyword>
<dbReference type="RefSeq" id="WP_307398321.1">
    <property type="nucleotide sequence ID" value="NZ_BAAADK010000024.1"/>
</dbReference>
<evidence type="ECO:0000313" key="14">
    <source>
        <dbReference type="Proteomes" id="UP001235840"/>
    </source>
</evidence>
<comment type="similarity">
    <text evidence="2 11">Belongs to the protease PrsW family.</text>
</comment>
<gene>
    <name evidence="13" type="ORF">J2S11_004486</name>
</gene>
<dbReference type="EMBL" id="JAUSTY010000036">
    <property type="protein sequence ID" value="MDQ0168524.1"/>
    <property type="molecule type" value="Genomic_DNA"/>
</dbReference>
<comment type="subcellular location">
    <subcellularLocation>
        <location evidence="1">Cell membrane</location>
        <topology evidence="1">Multi-pass membrane protein</topology>
    </subcellularLocation>
</comment>
<evidence type="ECO:0000256" key="12">
    <source>
        <dbReference type="SAM" id="Phobius"/>
    </source>
</evidence>
<comment type="caution">
    <text evidence="13">The sequence shown here is derived from an EMBL/GenBank/DDBJ whole genome shotgun (WGS) entry which is preliminary data.</text>
</comment>
<dbReference type="Proteomes" id="UP001235840">
    <property type="component" value="Unassembled WGS sequence"/>
</dbReference>
<organism evidence="13 14">
    <name type="scientific">Caldalkalibacillus horti</name>
    <dbReference type="NCBI Taxonomy" id="77523"/>
    <lineage>
        <taxon>Bacteria</taxon>
        <taxon>Bacillati</taxon>
        <taxon>Bacillota</taxon>
        <taxon>Bacilli</taxon>
        <taxon>Bacillales</taxon>
        <taxon>Bacillaceae</taxon>
        <taxon>Caldalkalibacillus</taxon>
    </lineage>
</organism>
<comment type="function">
    <text evidence="11">Involved in the degradation of specific anti-sigma factors.</text>
</comment>
<name>A0ABT9W5K2_9BACI</name>
<evidence type="ECO:0000256" key="5">
    <source>
        <dbReference type="ARBA" id="ARBA00022670"/>
    </source>
</evidence>
<evidence type="ECO:0000256" key="1">
    <source>
        <dbReference type="ARBA" id="ARBA00004651"/>
    </source>
</evidence>
<evidence type="ECO:0000256" key="3">
    <source>
        <dbReference type="ARBA" id="ARBA00018997"/>
    </source>
</evidence>
<dbReference type="InterPro" id="IPR026898">
    <property type="entry name" value="PrsW"/>
</dbReference>
<keyword evidence="6 12" id="KW-0812">Transmembrane</keyword>
<keyword evidence="7 11" id="KW-0378">Hydrolase</keyword>
<feature type="transmembrane region" description="Helical" evidence="12">
    <location>
        <begin position="189"/>
        <end position="206"/>
    </location>
</feature>
<proteinExistence type="inferred from homology"/>
<keyword evidence="14" id="KW-1185">Reference proteome</keyword>
<dbReference type="PANTHER" id="PTHR36844:SF1">
    <property type="entry name" value="PROTEASE PRSW"/>
    <property type="match status" value="1"/>
</dbReference>
<reference evidence="13 14" key="1">
    <citation type="submission" date="2023-07" db="EMBL/GenBank/DDBJ databases">
        <title>Genomic Encyclopedia of Type Strains, Phase IV (KMG-IV): sequencing the most valuable type-strain genomes for metagenomic binning, comparative biology and taxonomic classification.</title>
        <authorList>
            <person name="Goeker M."/>
        </authorList>
    </citation>
    <scope>NUCLEOTIDE SEQUENCE [LARGE SCALE GENOMIC DNA]</scope>
    <source>
        <strain evidence="13 14">DSM 12751</strain>
    </source>
</reference>